<feature type="region of interest" description="Disordered" evidence="1">
    <location>
        <begin position="219"/>
        <end position="239"/>
    </location>
</feature>
<dbReference type="Proteomes" id="UP000478052">
    <property type="component" value="Unassembled WGS sequence"/>
</dbReference>
<feature type="region of interest" description="Disordered" evidence="1">
    <location>
        <begin position="26"/>
        <end position="175"/>
    </location>
</feature>
<dbReference type="SUPFAM" id="SSF144232">
    <property type="entry name" value="HIT/MYND zinc finger-like"/>
    <property type="match status" value="1"/>
</dbReference>
<dbReference type="Gene3D" id="6.10.140.2220">
    <property type="match status" value="1"/>
</dbReference>
<reference evidence="2 3" key="1">
    <citation type="submission" date="2019-08" db="EMBL/GenBank/DDBJ databases">
        <title>Whole genome of Aphis craccivora.</title>
        <authorList>
            <person name="Voronova N.V."/>
            <person name="Shulinski R.S."/>
            <person name="Bandarenka Y.V."/>
            <person name="Zhorov D.G."/>
            <person name="Warner D."/>
        </authorList>
    </citation>
    <scope>NUCLEOTIDE SEQUENCE [LARGE SCALE GENOMIC DNA]</scope>
    <source>
        <strain evidence="2">180601</strain>
        <tissue evidence="2">Whole Body</tissue>
    </source>
</reference>
<proteinExistence type="predicted"/>
<feature type="compositionally biased region" description="Basic and acidic residues" evidence="1">
    <location>
        <begin position="100"/>
        <end position="127"/>
    </location>
</feature>
<accession>A0A6G0Z494</accession>
<feature type="region of interest" description="Disordered" evidence="1">
    <location>
        <begin position="642"/>
        <end position="666"/>
    </location>
</feature>
<evidence type="ECO:0000313" key="3">
    <source>
        <dbReference type="Proteomes" id="UP000478052"/>
    </source>
</evidence>
<protein>
    <submittedName>
        <fullName evidence="2">Stress response protein NST1-like isoform X1</fullName>
    </submittedName>
</protein>
<organism evidence="2 3">
    <name type="scientific">Aphis craccivora</name>
    <name type="common">Cowpea aphid</name>
    <dbReference type="NCBI Taxonomy" id="307492"/>
    <lineage>
        <taxon>Eukaryota</taxon>
        <taxon>Metazoa</taxon>
        <taxon>Ecdysozoa</taxon>
        <taxon>Arthropoda</taxon>
        <taxon>Hexapoda</taxon>
        <taxon>Insecta</taxon>
        <taxon>Pterygota</taxon>
        <taxon>Neoptera</taxon>
        <taxon>Paraneoptera</taxon>
        <taxon>Hemiptera</taxon>
        <taxon>Sternorrhyncha</taxon>
        <taxon>Aphidomorpha</taxon>
        <taxon>Aphidoidea</taxon>
        <taxon>Aphididae</taxon>
        <taxon>Aphidini</taxon>
        <taxon>Aphis</taxon>
        <taxon>Aphis</taxon>
    </lineage>
</organism>
<feature type="region of interest" description="Disordered" evidence="1">
    <location>
        <begin position="710"/>
        <end position="733"/>
    </location>
</feature>
<evidence type="ECO:0000256" key="1">
    <source>
        <dbReference type="SAM" id="MobiDB-lite"/>
    </source>
</evidence>
<gene>
    <name evidence="2" type="ORF">FWK35_00011934</name>
</gene>
<dbReference type="EMBL" id="VUJU01001381">
    <property type="protein sequence ID" value="KAF0765526.1"/>
    <property type="molecule type" value="Genomic_DNA"/>
</dbReference>
<feature type="compositionally biased region" description="Polar residues" evidence="1">
    <location>
        <begin position="33"/>
        <end position="43"/>
    </location>
</feature>
<keyword evidence="3" id="KW-1185">Reference proteome</keyword>
<dbReference type="OrthoDB" id="432970at2759"/>
<feature type="region of interest" description="Disordered" evidence="1">
    <location>
        <begin position="259"/>
        <end position="310"/>
    </location>
</feature>
<feature type="compositionally biased region" description="Basic and acidic residues" evidence="1">
    <location>
        <begin position="276"/>
        <end position="293"/>
    </location>
</feature>
<evidence type="ECO:0000313" key="2">
    <source>
        <dbReference type="EMBL" id="KAF0765526.1"/>
    </source>
</evidence>
<sequence>MTNKKAVKLLFFTIEDEMQISRMPIPADDCANSEMSVDTSPSDAKTDDLETTTKVNGDSHKKLNGTIVENSIEADEASQHINKKEENDEEDNGDEDEEEKTEKKKDNNEKDQEIKTEPLSKSTDKIVKNGVSEEQNSAETIDDETSTTKNDDPKINEDKNEDVKPMEVDKTEDQINEDIVIKKETSEVDEPEVTEDMEIQEIEKPINGKENHKEEIITTSNEEVLKNSEEETNQVNGEVKLNEDEKLFKSEKVNRKVLEEEDVSSEISTDALSPKQIDEPIARKRSAASHDELSVVSGASSDNDLPKIKKLRSDEDAPLLKDDTRERLIKNIVQSSGKNEVELNRNVEKIQNEIKVITEIAQTKRDELVTLIRLQKLKEEIIERLMIKLKELDAIKTDNSKDWNLPEMFQINLSQPEHILSEKNINDIIDNRGDSQIEKSTTNCYEQSIYATSSPNTSITPVASSSNAQSNDWILSDRVNRTNRVQRPILPKPSTVNNHKEGRQGPILDVKLIIADHRSKNPETAVTKRGRRKVTANDFSVPTSSAPLRYPNPMGFGNPLHHTSDGNFKTTITNTHGVPNNVMEHGSEHNRFKDVPAFPEVTLHPVSQPMQQQQQQQQQLQQIQQQQQQQLQQSQPTSLLHGILTKGSGTHHLPLSMSHPPTNYSPTLARLLTAPERCKQSRGKRQAPAATVVSSNAQSRNEITITPVQSTSMSSTFQQKPSCSSNIPPAQVDDEDASDRLVIDEGQDVMNANSPSSAPQCQGCMQKPAQFVCAGCGNQWYCSKDCQLKNKKIHDC</sequence>
<feature type="compositionally biased region" description="Polar residues" evidence="1">
    <location>
        <begin position="710"/>
        <end position="728"/>
    </location>
</feature>
<feature type="compositionally biased region" description="Basic and acidic residues" evidence="1">
    <location>
        <begin position="149"/>
        <end position="175"/>
    </location>
</feature>
<dbReference type="AlphaFoldDB" id="A0A6G0Z494"/>
<name>A0A6G0Z494_APHCR</name>
<comment type="caution">
    <text evidence="2">The sequence shown here is derived from an EMBL/GenBank/DDBJ whole genome shotgun (WGS) entry which is preliminary data.</text>
</comment>
<feature type="compositionally biased region" description="Acidic residues" evidence="1">
    <location>
        <begin position="87"/>
        <end position="99"/>
    </location>
</feature>